<evidence type="ECO:0000313" key="16">
    <source>
        <dbReference type="EMBL" id="TEB37263.1"/>
    </source>
</evidence>
<feature type="region of interest" description="Disordered" evidence="12">
    <location>
        <begin position="596"/>
        <end position="632"/>
    </location>
</feature>
<dbReference type="Pfam" id="PF11718">
    <property type="entry name" value="CPSF73-100_C"/>
    <property type="match status" value="1"/>
</dbReference>
<dbReference type="Gene3D" id="3.40.50.10890">
    <property type="match status" value="1"/>
</dbReference>
<dbReference type="OrthoDB" id="10249535at2759"/>
<evidence type="ECO:0000256" key="1">
    <source>
        <dbReference type="ARBA" id="ARBA00004123"/>
    </source>
</evidence>
<feature type="compositionally biased region" description="Basic and acidic residues" evidence="12">
    <location>
        <begin position="652"/>
        <end position="667"/>
    </location>
</feature>
<dbReference type="GO" id="GO:0005847">
    <property type="term" value="C:mRNA cleavage and polyadenylation specificity factor complex"/>
    <property type="evidence" value="ECO:0007669"/>
    <property type="project" value="TreeGrafter"/>
</dbReference>
<feature type="domain" description="Metallo-beta-lactamase" evidence="13">
    <location>
        <begin position="19"/>
        <end position="232"/>
    </location>
</feature>
<dbReference type="EMBL" id="QPFP01000004">
    <property type="protein sequence ID" value="TEB37263.1"/>
    <property type="molecule type" value="Genomic_DNA"/>
</dbReference>
<evidence type="ECO:0000259" key="15">
    <source>
        <dbReference type="SMART" id="SM01098"/>
    </source>
</evidence>
<comment type="caution">
    <text evidence="16">The sequence shown here is derived from an EMBL/GenBank/DDBJ whole genome shotgun (WGS) entry which is preliminary data.</text>
</comment>
<protein>
    <recommendedName>
        <fullName evidence="3">Endoribonuclease YSH1</fullName>
    </recommendedName>
    <alternativeName>
        <fullName evidence="10">Endoribonuclease ysh1</fullName>
    </alternativeName>
    <alternativeName>
        <fullName evidence="9 11">mRNA 3'-end-processing protein YSH1</fullName>
    </alternativeName>
</protein>
<evidence type="ECO:0000259" key="13">
    <source>
        <dbReference type="SMART" id="SM00849"/>
    </source>
</evidence>
<keyword evidence="5" id="KW-0540">Nuclease</keyword>
<dbReference type="Pfam" id="PF16661">
    <property type="entry name" value="Lactamase_B_6"/>
    <property type="match status" value="1"/>
</dbReference>
<evidence type="ECO:0000259" key="14">
    <source>
        <dbReference type="SMART" id="SM01027"/>
    </source>
</evidence>
<feature type="compositionally biased region" description="Low complexity" evidence="12">
    <location>
        <begin position="820"/>
        <end position="833"/>
    </location>
</feature>
<feature type="domain" description="Pre-mRNA 3'-end-processing endonuclease polyadenylation factor C-term" evidence="15">
    <location>
        <begin position="479"/>
        <end position="724"/>
    </location>
</feature>
<keyword evidence="17" id="KW-1185">Reference proteome</keyword>
<keyword evidence="8" id="KW-0539">Nucleus</keyword>
<comment type="subcellular location">
    <subcellularLocation>
        <location evidence="1">Nucleus</location>
    </subcellularLocation>
</comment>
<feature type="compositionally biased region" description="Basic and acidic residues" evidence="12">
    <location>
        <begin position="773"/>
        <end position="784"/>
    </location>
</feature>
<gene>
    <name evidence="16" type="ORF">FA13DRAFT_1726345</name>
</gene>
<feature type="region of interest" description="Disordered" evidence="12">
    <location>
        <begin position="727"/>
        <end position="882"/>
    </location>
</feature>
<feature type="domain" description="Beta-Casp" evidence="14">
    <location>
        <begin position="244"/>
        <end position="370"/>
    </location>
</feature>
<dbReference type="SUPFAM" id="SSF56281">
    <property type="entry name" value="Metallo-hydrolase/oxidoreductase"/>
    <property type="match status" value="1"/>
</dbReference>
<proteinExistence type="inferred from homology"/>
<evidence type="ECO:0000256" key="5">
    <source>
        <dbReference type="ARBA" id="ARBA00022722"/>
    </source>
</evidence>
<dbReference type="GO" id="GO:0003723">
    <property type="term" value="F:RNA binding"/>
    <property type="evidence" value="ECO:0007669"/>
    <property type="project" value="TreeGrafter"/>
</dbReference>
<dbReference type="PANTHER" id="PTHR11203:SF11">
    <property type="entry name" value="CLEAVAGE AND POLYADENYLATION SPECIFICITY FACTOR SUBUNIT 3"/>
    <property type="match status" value="1"/>
</dbReference>
<dbReference type="SMART" id="SM01098">
    <property type="entry name" value="CPSF73-100_C"/>
    <property type="match status" value="1"/>
</dbReference>
<keyword evidence="6" id="KW-0255">Endonuclease</keyword>
<dbReference type="InterPro" id="IPR022712">
    <property type="entry name" value="Beta_Casp"/>
</dbReference>
<accession>A0A4Y7TSV3</accession>
<comment type="similarity">
    <text evidence="2">Belongs to the metallo-beta-lactamase superfamily. RNA-metabolizing metallo-beta-lactamase-like family. CPSF2/YSH1 subfamily.</text>
</comment>
<keyword evidence="4" id="KW-0507">mRNA processing</keyword>
<dbReference type="PANTHER" id="PTHR11203">
    <property type="entry name" value="CLEAVAGE AND POLYADENYLATION SPECIFICITY FACTOR FAMILY MEMBER"/>
    <property type="match status" value="1"/>
</dbReference>
<dbReference type="InterPro" id="IPR036866">
    <property type="entry name" value="RibonucZ/Hydroxyglut_hydro"/>
</dbReference>
<dbReference type="GO" id="GO:0004534">
    <property type="term" value="F:5'-3' RNA exonuclease activity"/>
    <property type="evidence" value="ECO:0007669"/>
    <property type="project" value="TreeGrafter"/>
</dbReference>
<organism evidence="16 17">
    <name type="scientific">Coprinellus micaceus</name>
    <name type="common">Glistening ink-cap mushroom</name>
    <name type="synonym">Coprinus micaceus</name>
    <dbReference type="NCBI Taxonomy" id="71717"/>
    <lineage>
        <taxon>Eukaryota</taxon>
        <taxon>Fungi</taxon>
        <taxon>Dikarya</taxon>
        <taxon>Basidiomycota</taxon>
        <taxon>Agaricomycotina</taxon>
        <taxon>Agaricomycetes</taxon>
        <taxon>Agaricomycetidae</taxon>
        <taxon>Agaricales</taxon>
        <taxon>Agaricineae</taxon>
        <taxon>Psathyrellaceae</taxon>
        <taxon>Coprinellus</taxon>
    </lineage>
</organism>
<evidence type="ECO:0000256" key="9">
    <source>
        <dbReference type="ARBA" id="ARBA00032592"/>
    </source>
</evidence>
<dbReference type="AlphaFoldDB" id="A0A4Y7TSV3"/>
<dbReference type="InterPro" id="IPR011108">
    <property type="entry name" value="RMMBL"/>
</dbReference>
<dbReference type="Pfam" id="PF07521">
    <property type="entry name" value="RMMBL"/>
    <property type="match status" value="1"/>
</dbReference>
<sequence length="882" mass="96553">MSDQATLSVTMLGAGQEVGRSCCVLQYRGRTIVCDTGVHPAYSGMASLPFIDDLDWSTVDCILVTHFHLDHAAALTYITEKTNFKDGKGKVYMTHPTKAVHKFMMQDFARMSSSTSDALFSPIDMEMSLLSIIPVSVHQLIQVCPGVSFTPYHAGHVLGACMYLIDIAGLKILYTGDYSREEDRHLVKAELPPIRPDVLIVESTYGVHSLEDRDTKESRFTNLVHSIIRRGGHVLLPVFALGRAQELLLILDEYWKKHPELHNVPIYYASSLAKKCMAVYQTYIHTMNSNIRTRFAKRDNPFVFKHISNVPATRGWEKKIAEGPPCVVLASPGFMQVGHSRELFELWAPDARNGLVITGYSIEGTLARDIMTEPEEFQGLKGNTIPRKISVDYISFSAHVDYAQNSEFIQAVKAQHVVLVHGEQNTMGRLRAAMQSKYKERDEDVKIHTPRNLETLNLSFRGERVAKAIGTLADKVPQPNDILSGLLVAKDYSYTLLDPRDLRDFAGLSTCIVTQRQRLIIGVGWELVRWHLEGMYGKVEEGLHEGVPTMRVMGVLDVKRTAEHELTLEWESNASNDMIADSTLALITGIDKSPASVKLTTTPHSHSHSDDTDAHAHHRHPHAEPESDDSSVTRISRLAMFLEAHFGDVELHMPEVGGDKEVEKEKGEDEEEAESANEPSLLVELDEAVAKINLKTLTVTSNHEPLRRRVEAVLDMAITTVSSLTESFVSGKRLGGPEEIHTEKEMSLSADDASLSMEGIQSEAGPSSSSDGLGDKDQSAKESQEAGSSGGEAAVVAMDTDPPANGSSSSSAVPHPVELTSSSSTTATSGSSTPITAPAQETPVLLDENGQASSQSNDEAAVPAAVGAVEEEEEHAGLEVHD</sequence>
<reference evidence="16 17" key="1">
    <citation type="journal article" date="2019" name="Nat. Ecol. Evol.">
        <title>Megaphylogeny resolves global patterns of mushroom evolution.</title>
        <authorList>
            <person name="Varga T."/>
            <person name="Krizsan K."/>
            <person name="Foldi C."/>
            <person name="Dima B."/>
            <person name="Sanchez-Garcia M."/>
            <person name="Sanchez-Ramirez S."/>
            <person name="Szollosi G.J."/>
            <person name="Szarkandi J.G."/>
            <person name="Papp V."/>
            <person name="Albert L."/>
            <person name="Andreopoulos W."/>
            <person name="Angelini C."/>
            <person name="Antonin V."/>
            <person name="Barry K.W."/>
            <person name="Bougher N.L."/>
            <person name="Buchanan P."/>
            <person name="Buyck B."/>
            <person name="Bense V."/>
            <person name="Catcheside P."/>
            <person name="Chovatia M."/>
            <person name="Cooper J."/>
            <person name="Damon W."/>
            <person name="Desjardin D."/>
            <person name="Finy P."/>
            <person name="Geml J."/>
            <person name="Haridas S."/>
            <person name="Hughes K."/>
            <person name="Justo A."/>
            <person name="Karasinski D."/>
            <person name="Kautmanova I."/>
            <person name="Kiss B."/>
            <person name="Kocsube S."/>
            <person name="Kotiranta H."/>
            <person name="LaButti K.M."/>
            <person name="Lechner B.E."/>
            <person name="Liimatainen K."/>
            <person name="Lipzen A."/>
            <person name="Lukacs Z."/>
            <person name="Mihaltcheva S."/>
            <person name="Morgado L.N."/>
            <person name="Niskanen T."/>
            <person name="Noordeloos M.E."/>
            <person name="Ohm R.A."/>
            <person name="Ortiz-Santana B."/>
            <person name="Ovrebo C."/>
            <person name="Racz N."/>
            <person name="Riley R."/>
            <person name="Savchenko A."/>
            <person name="Shiryaev A."/>
            <person name="Soop K."/>
            <person name="Spirin V."/>
            <person name="Szebenyi C."/>
            <person name="Tomsovsky M."/>
            <person name="Tulloss R.E."/>
            <person name="Uehling J."/>
            <person name="Grigoriev I.V."/>
            <person name="Vagvolgyi C."/>
            <person name="Papp T."/>
            <person name="Martin F.M."/>
            <person name="Miettinen O."/>
            <person name="Hibbett D.S."/>
            <person name="Nagy L.G."/>
        </authorList>
    </citation>
    <scope>NUCLEOTIDE SEQUENCE [LARGE SCALE GENOMIC DNA]</scope>
    <source>
        <strain evidence="16 17">FP101781</strain>
    </source>
</reference>
<dbReference type="Proteomes" id="UP000298030">
    <property type="component" value="Unassembled WGS sequence"/>
</dbReference>
<evidence type="ECO:0000313" key="17">
    <source>
        <dbReference type="Proteomes" id="UP000298030"/>
    </source>
</evidence>
<dbReference type="GO" id="GO:0004521">
    <property type="term" value="F:RNA endonuclease activity"/>
    <property type="evidence" value="ECO:0007669"/>
    <property type="project" value="TreeGrafter"/>
</dbReference>
<feature type="compositionally biased region" description="Basic and acidic residues" evidence="12">
    <location>
        <begin position="735"/>
        <end position="746"/>
    </location>
</feature>
<feature type="compositionally biased region" description="Low complexity" evidence="12">
    <location>
        <begin position="859"/>
        <end position="868"/>
    </location>
</feature>
<dbReference type="InterPro" id="IPR050698">
    <property type="entry name" value="MBL"/>
</dbReference>
<dbReference type="Gene3D" id="3.60.15.10">
    <property type="entry name" value="Ribonuclease Z/Hydroxyacylglutathione hydrolase-like"/>
    <property type="match status" value="1"/>
</dbReference>
<dbReference type="SMART" id="SM00849">
    <property type="entry name" value="Lactamase_B"/>
    <property type="match status" value="1"/>
</dbReference>
<dbReference type="Pfam" id="PF10996">
    <property type="entry name" value="Beta-Casp"/>
    <property type="match status" value="1"/>
</dbReference>
<evidence type="ECO:0000256" key="12">
    <source>
        <dbReference type="SAM" id="MobiDB-lite"/>
    </source>
</evidence>
<dbReference type="GO" id="GO:0006398">
    <property type="term" value="P:mRNA 3'-end processing by stem-loop binding and cleavage"/>
    <property type="evidence" value="ECO:0007669"/>
    <property type="project" value="TreeGrafter"/>
</dbReference>
<feature type="region of interest" description="Disordered" evidence="12">
    <location>
        <begin position="652"/>
        <end position="680"/>
    </location>
</feature>
<feature type="compositionally biased region" description="Low complexity" evidence="12">
    <location>
        <begin position="785"/>
        <end position="794"/>
    </location>
</feature>
<dbReference type="FunFam" id="3.40.50.10890:FF:000001">
    <property type="entry name" value="Cleavage and polyadenylation specificity factor subunit 3"/>
    <property type="match status" value="1"/>
</dbReference>
<evidence type="ECO:0000256" key="2">
    <source>
        <dbReference type="ARBA" id="ARBA00010624"/>
    </source>
</evidence>
<evidence type="ECO:0000256" key="11">
    <source>
        <dbReference type="ARBA" id="ARBA00075008"/>
    </source>
</evidence>
<dbReference type="InterPro" id="IPR021718">
    <property type="entry name" value="CPSF73-100_C"/>
</dbReference>
<evidence type="ECO:0000256" key="6">
    <source>
        <dbReference type="ARBA" id="ARBA00022759"/>
    </source>
</evidence>
<dbReference type="InterPro" id="IPR001279">
    <property type="entry name" value="Metallo-B-lactamas"/>
</dbReference>
<evidence type="ECO:0000256" key="3">
    <source>
        <dbReference type="ARBA" id="ARBA00018311"/>
    </source>
</evidence>
<dbReference type="STRING" id="71717.A0A4Y7TSV3"/>
<evidence type="ECO:0000256" key="10">
    <source>
        <dbReference type="ARBA" id="ARBA00069466"/>
    </source>
</evidence>
<evidence type="ECO:0000256" key="8">
    <source>
        <dbReference type="ARBA" id="ARBA00023242"/>
    </source>
</evidence>
<dbReference type="SMART" id="SM01027">
    <property type="entry name" value="Beta-Casp"/>
    <property type="match status" value="1"/>
</dbReference>
<name>A0A4Y7TSV3_COPMI</name>
<evidence type="ECO:0000256" key="7">
    <source>
        <dbReference type="ARBA" id="ARBA00022801"/>
    </source>
</evidence>
<keyword evidence="7" id="KW-0378">Hydrolase</keyword>
<evidence type="ECO:0000256" key="4">
    <source>
        <dbReference type="ARBA" id="ARBA00022664"/>
    </source>
</evidence>